<organism evidence="1 2">
    <name type="scientific">Reticulibacter mediterranei</name>
    <dbReference type="NCBI Taxonomy" id="2778369"/>
    <lineage>
        <taxon>Bacteria</taxon>
        <taxon>Bacillati</taxon>
        <taxon>Chloroflexota</taxon>
        <taxon>Ktedonobacteria</taxon>
        <taxon>Ktedonobacterales</taxon>
        <taxon>Reticulibacteraceae</taxon>
        <taxon>Reticulibacter</taxon>
    </lineage>
</organism>
<accession>A0A8J3IL78</accession>
<gene>
    <name evidence="1" type="ORF">KSF_045380</name>
</gene>
<sequence>MQDLEVGALAYTILDESESYGRKKIVRIGYPSCTGWQQVATLYKALKAYHSAQFDTVIIQGVSPEKADKYNYTNGMVQFDQNVRLGSQMLKRYQIETEDGFSSDAIRIVLTEE</sequence>
<dbReference type="Proteomes" id="UP000597444">
    <property type="component" value="Unassembled WGS sequence"/>
</dbReference>
<name>A0A8J3IL78_9CHLR</name>
<reference evidence="1" key="1">
    <citation type="submission" date="2020-10" db="EMBL/GenBank/DDBJ databases">
        <title>Taxonomic study of unclassified bacteria belonging to the class Ktedonobacteria.</title>
        <authorList>
            <person name="Yabe S."/>
            <person name="Wang C.M."/>
            <person name="Zheng Y."/>
            <person name="Sakai Y."/>
            <person name="Cavaletti L."/>
            <person name="Monciardini P."/>
            <person name="Donadio S."/>
        </authorList>
    </citation>
    <scope>NUCLEOTIDE SEQUENCE</scope>
    <source>
        <strain evidence="1">ID150040</strain>
    </source>
</reference>
<comment type="caution">
    <text evidence="1">The sequence shown here is derived from an EMBL/GenBank/DDBJ whole genome shotgun (WGS) entry which is preliminary data.</text>
</comment>
<keyword evidence="2" id="KW-1185">Reference proteome</keyword>
<proteinExistence type="predicted"/>
<evidence type="ECO:0000313" key="1">
    <source>
        <dbReference type="EMBL" id="GHO94490.1"/>
    </source>
</evidence>
<evidence type="ECO:0000313" key="2">
    <source>
        <dbReference type="Proteomes" id="UP000597444"/>
    </source>
</evidence>
<dbReference type="AlphaFoldDB" id="A0A8J3IL78"/>
<dbReference type="EMBL" id="BNJK01000001">
    <property type="protein sequence ID" value="GHO94490.1"/>
    <property type="molecule type" value="Genomic_DNA"/>
</dbReference>
<protein>
    <submittedName>
        <fullName evidence="1">Uncharacterized protein</fullName>
    </submittedName>
</protein>